<organism evidence="12">
    <name type="scientific">Oryza sativa subsp. japonica</name>
    <name type="common">Rice</name>
    <dbReference type="NCBI Taxonomy" id="39947"/>
    <lineage>
        <taxon>Eukaryota</taxon>
        <taxon>Viridiplantae</taxon>
        <taxon>Streptophyta</taxon>
        <taxon>Embryophyta</taxon>
        <taxon>Tracheophyta</taxon>
        <taxon>Spermatophyta</taxon>
        <taxon>Magnoliopsida</taxon>
        <taxon>Liliopsida</taxon>
        <taxon>Poales</taxon>
        <taxon>Poaceae</taxon>
        <taxon>BOP clade</taxon>
        <taxon>Oryzoideae</taxon>
        <taxon>Oryzeae</taxon>
        <taxon>Oryzinae</taxon>
        <taxon>Oryza</taxon>
        <taxon>Oryza sativa</taxon>
    </lineage>
</organism>
<evidence type="ECO:0000256" key="3">
    <source>
        <dbReference type="ARBA" id="ARBA00001964"/>
    </source>
</evidence>
<comment type="cofactor">
    <cofactor evidence="3">
        <name>thiamine diphosphate</name>
        <dbReference type="ChEBI" id="CHEBI:58937"/>
    </cofactor>
</comment>
<keyword evidence="7" id="KW-0460">Magnesium</keyword>
<dbReference type="InterPro" id="IPR033247">
    <property type="entry name" value="Transketolase_fam"/>
</dbReference>
<evidence type="ECO:0000256" key="2">
    <source>
        <dbReference type="ARBA" id="ARBA00001946"/>
    </source>
</evidence>
<protein>
    <recommendedName>
        <fullName evidence="11">Transketolase-like pyrimidine-binding domain-containing protein</fullName>
    </recommendedName>
</protein>
<reference evidence="12" key="2">
    <citation type="submission" date="2008-12" db="EMBL/GenBank/DDBJ databases">
        <title>Improved gene annotation of the rice (Oryza sativa) genomes.</title>
        <authorList>
            <person name="Wang J."/>
            <person name="Li R."/>
            <person name="Fan W."/>
            <person name="Huang Q."/>
            <person name="Zhang J."/>
            <person name="Zhou Y."/>
            <person name="Hu Y."/>
            <person name="Zi S."/>
            <person name="Li J."/>
            <person name="Ni P."/>
            <person name="Zheng H."/>
            <person name="Zhang Y."/>
            <person name="Zhao M."/>
            <person name="Hao Q."/>
            <person name="McDermott J."/>
            <person name="Samudrala R."/>
            <person name="Kristiansen K."/>
            <person name="Wong G.K.-S."/>
        </authorList>
    </citation>
    <scope>NUCLEOTIDE SEQUENCE</scope>
</reference>
<reference evidence="12" key="1">
    <citation type="journal article" date="2005" name="PLoS Biol.">
        <title>The genomes of Oryza sativa: a history of duplications.</title>
        <authorList>
            <person name="Yu J."/>
            <person name="Wang J."/>
            <person name="Lin W."/>
            <person name="Li S."/>
            <person name="Li H."/>
            <person name="Zhou J."/>
            <person name="Ni P."/>
            <person name="Dong W."/>
            <person name="Hu S."/>
            <person name="Zeng C."/>
            <person name="Zhang J."/>
            <person name="Zhang Y."/>
            <person name="Li R."/>
            <person name="Xu Z."/>
            <person name="Li S."/>
            <person name="Li X."/>
            <person name="Zheng H."/>
            <person name="Cong L."/>
            <person name="Lin L."/>
            <person name="Yin J."/>
            <person name="Geng J."/>
            <person name="Li G."/>
            <person name="Shi J."/>
            <person name="Liu J."/>
            <person name="Lv H."/>
            <person name="Li J."/>
            <person name="Wang J."/>
            <person name="Deng Y."/>
            <person name="Ran L."/>
            <person name="Shi X."/>
            <person name="Wang X."/>
            <person name="Wu Q."/>
            <person name="Li C."/>
            <person name="Ren X."/>
            <person name="Wang J."/>
            <person name="Wang X."/>
            <person name="Li D."/>
            <person name="Liu D."/>
            <person name="Zhang X."/>
            <person name="Ji Z."/>
            <person name="Zhao W."/>
            <person name="Sun Y."/>
            <person name="Zhang Z."/>
            <person name="Bao J."/>
            <person name="Han Y."/>
            <person name="Dong L."/>
            <person name="Ji J."/>
            <person name="Chen P."/>
            <person name="Wu S."/>
            <person name="Liu J."/>
            <person name="Xiao Y."/>
            <person name="Bu D."/>
            <person name="Tan J."/>
            <person name="Yang L."/>
            <person name="Ye C."/>
            <person name="Zhang J."/>
            <person name="Xu J."/>
            <person name="Zhou Y."/>
            <person name="Yu Y."/>
            <person name="Zhang B."/>
            <person name="Zhuang S."/>
            <person name="Wei H."/>
            <person name="Liu B."/>
            <person name="Lei M."/>
            <person name="Yu H."/>
            <person name="Li Y."/>
            <person name="Xu H."/>
            <person name="Wei S."/>
            <person name="He X."/>
            <person name="Fang L."/>
            <person name="Zhang Z."/>
            <person name="Zhang Y."/>
            <person name="Huang X."/>
            <person name="Su Z."/>
            <person name="Tong W."/>
            <person name="Li J."/>
            <person name="Tong Z."/>
            <person name="Li S."/>
            <person name="Ye J."/>
            <person name="Wang L."/>
            <person name="Fang L."/>
            <person name="Lei T."/>
            <person name="Chen C."/>
            <person name="Chen H."/>
            <person name="Xu Z."/>
            <person name="Li H."/>
            <person name="Huang H."/>
            <person name="Zhang F."/>
            <person name="Xu H."/>
            <person name="Li N."/>
            <person name="Zhao C."/>
            <person name="Li S."/>
            <person name="Dong L."/>
            <person name="Huang Y."/>
            <person name="Li L."/>
            <person name="Xi Y."/>
            <person name="Qi Q."/>
            <person name="Li W."/>
            <person name="Zhang B."/>
            <person name="Hu W."/>
            <person name="Zhang Y."/>
            <person name="Tian X."/>
            <person name="Jiao Y."/>
            <person name="Liang X."/>
            <person name="Jin J."/>
            <person name="Gao L."/>
            <person name="Zheng W."/>
            <person name="Hao B."/>
            <person name="Liu S."/>
            <person name="Wang W."/>
            <person name="Yuan L."/>
            <person name="Cao M."/>
            <person name="McDermott J."/>
            <person name="Samudrala R."/>
            <person name="Wang J."/>
            <person name="Wong G.K."/>
            <person name="Yang H."/>
        </authorList>
    </citation>
    <scope>NUCLEOTIDE SEQUENCE [LARGE SCALE GENOMIC DNA]</scope>
</reference>
<comment type="cofactor">
    <cofactor evidence="1">
        <name>Co(2+)</name>
        <dbReference type="ChEBI" id="CHEBI:48828"/>
    </cofactor>
</comment>
<dbReference type="InterPro" id="IPR005474">
    <property type="entry name" value="Transketolase_N"/>
</dbReference>
<dbReference type="Gene3D" id="3.40.50.970">
    <property type="match status" value="2"/>
</dbReference>
<name>B9G430_ORYSJ</name>
<evidence type="ECO:0000256" key="5">
    <source>
        <dbReference type="ARBA" id="ARBA00022679"/>
    </source>
</evidence>
<comment type="cofactor">
    <cofactor evidence="2">
        <name>Mg(2+)</name>
        <dbReference type="ChEBI" id="CHEBI:18420"/>
    </cofactor>
</comment>
<proteinExistence type="inferred from homology"/>
<dbReference type="SMART" id="SM00861">
    <property type="entry name" value="Transket_pyr"/>
    <property type="match status" value="1"/>
</dbReference>
<sequence>MDAVQKAKSGHPGAPMGMADIAEVLWRDYLNHNPTNPHWADRDRFVLSNGHGSMLIYSLLHLTGYDLPMSELENFRQLHSKTPGHPEYGYTPGVETTTGPLGQGIANAVGFAIAERTLAAQFNRPGHDIVDHHTYAFMGDGCMMEGISHEVCSLAGTMKLGKLTAFYDDNGISIDGHVEGWFTDDTAKRFEAYGWHVVRGVDGHDSDAIKAAIEEARRVTDKPSLLMCKTVIGFGSPNKAGTHDSHGAPLGEAEVAATREQLGWKYPAFEIPQDIYAQWDAKEAGQAKEAAWNDRFAAYAKAFPELAAEFKRRMNGELPANWQAEAKKVVEQLQANPANIASRKASQNALEAFGKLLPEFLGGSADLAPSNLTLWSGSTSLGDDLAGNYIHYGVREFGMTAITNGIALHGDLSPPRHAKFYSFLAVSNLFASSRFHLASPCTATPWASSSGGSRPPSSPPRGPIPRRRPPRTRTRRWRAPRRTTRRRRRRPAHHLDALLALRPRLAPLRVGARQRAHRPPSARGLSATGTPPWPQCLVLLRILLARGAFILRDQLVAALVRHPASGRNPLALAAFPLGRSFAAATWVRFSARLLELLLLLPDSSHDAADADYLIALPNPHVIAELSAYASVADAVRQAPPPSSAPQHNGLIWELIRLAEEDRVAAERNIAARVHEMGERLATLTLADAVELVCVLRQVEESTSSPADWKWAGLDEAVVGEARRLRERAQEVVLRRTEQERRLVRRGTAREHVKALH</sequence>
<dbReference type="GO" id="GO:0046872">
    <property type="term" value="F:metal ion binding"/>
    <property type="evidence" value="ECO:0007669"/>
    <property type="project" value="UniProtKB-KW"/>
</dbReference>
<gene>
    <name evidence="12" type="ORF">OsJ_29693</name>
</gene>
<accession>B9G430</accession>
<evidence type="ECO:0000256" key="10">
    <source>
        <dbReference type="SAM" id="MobiDB-lite"/>
    </source>
</evidence>
<dbReference type="Pfam" id="PF02779">
    <property type="entry name" value="Transket_pyr"/>
    <property type="match status" value="1"/>
</dbReference>
<dbReference type="GO" id="GO:0004802">
    <property type="term" value="F:transketolase activity"/>
    <property type="evidence" value="ECO:0007669"/>
    <property type="project" value="UniProtKB-EC"/>
</dbReference>
<feature type="region of interest" description="Disordered" evidence="10">
    <location>
        <begin position="444"/>
        <end position="493"/>
    </location>
</feature>
<dbReference type="Proteomes" id="UP000007752">
    <property type="component" value="Chromosome 9"/>
</dbReference>
<evidence type="ECO:0000256" key="4">
    <source>
        <dbReference type="ARBA" id="ARBA00007131"/>
    </source>
</evidence>
<dbReference type="FunFam" id="3.40.50.970:FF:000004">
    <property type="entry name" value="Transketolase"/>
    <property type="match status" value="1"/>
</dbReference>
<feature type="compositionally biased region" description="Basic residues" evidence="10">
    <location>
        <begin position="464"/>
        <end position="492"/>
    </location>
</feature>
<evidence type="ECO:0000256" key="7">
    <source>
        <dbReference type="ARBA" id="ARBA00022842"/>
    </source>
</evidence>
<comment type="similarity">
    <text evidence="4">Belongs to the transketolase family.</text>
</comment>
<dbReference type="PANTHER" id="PTHR43522:SF2">
    <property type="entry name" value="TRANSKETOLASE 1-RELATED"/>
    <property type="match status" value="1"/>
</dbReference>
<evidence type="ECO:0000256" key="9">
    <source>
        <dbReference type="ARBA" id="ARBA00049473"/>
    </source>
</evidence>
<keyword evidence="6" id="KW-0479">Metal-binding</keyword>
<dbReference type="InterPro" id="IPR005475">
    <property type="entry name" value="Transketolase-like_Pyr-bd"/>
</dbReference>
<dbReference type="SUPFAM" id="SSF52518">
    <property type="entry name" value="Thiamin diphosphate-binding fold (THDP-binding)"/>
    <property type="match status" value="2"/>
</dbReference>
<evidence type="ECO:0000256" key="6">
    <source>
        <dbReference type="ARBA" id="ARBA00022723"/>
    </source>
</evidence>
<evidence type="ECO:0000259" key="11">
    <source>
        <dbReference type="SMART" id="SM00861"/>
    </source>
</evidence>
<dbReference type="AlphaFoldDB" id="B9G430"/>
<comment type="catalytic activity">
    <reaction evidence="9">
        <text>D-sedoheptulose 7-phosphate + D-glyceraldehyde 3-phosphate = aldehydo-D-ribose 5-phosphate + D-xylulose 5-phosphate</text>
        <dbReference type="Rhea" id="RHEA:10508"/>
        <dbReference type="ChEBI" id="CHEBI:57483"/>
        <dbReference type="ChEBI" id="CHEBI:57737"/>
        <dbReference type="ChEBI" id="CHEBI:58273"/>
        <dbReference type="ChEBI" id="CHEBI:59776"/>
        <dbReference type="EC" id="2.2.1.1"/>
    </reaction>
</comment>
<evidence type="ECO:0000256" key="1">
    <source>
        <dbReference type="ARBA" id="ARBA00001941"/>
    </source>
</evidence>
<dbReference type="PANTHER" id="PTHR43522">
    <property type="entry name" value="TRANSKETOLASE"/>
    <property type="match status" value="1"/>
</dbReference>
<dbReference type="EMBL" id="CM000146">
    <property type="protein sequence ID" value="EEE69878.1"/>
    <property type="molecule type" value="Genomic_DNA"/>
</dbReference>
<dbReference type="InterPro" id="IPR029061">
    <property type="entry name" value="THDP-binding"/>
</dbReference>
<evidence type="ECO:0000256" key="8">
    <source>
        <dbReference type="ARBA" id="ARBA00023052"/>
    </source>
</evidence>
<keyword evidence="5" id="KW-0808">Transferase</keyword>
<dbReference type="CDD" id="cd02012">
    <property type="entry name" value="TPP_TK"/>
    <property type="match status" value="1"/>
</dbReference>
<keyword evidence="8" id="KW-0786">Thiamine pyrophosphate</keyword>
<feature type="domain" description="Transketolase-like pyrimidine-binding" evidence="11">
    <location>
        <begin position="340"/>
        <end position="532"/>
    </location>
</feature>
<evidence type="ECO:0000313" key="12">
    <source>
        <dbReference type="EMBL" id="EEE69878.1"/>
    </source>
</evidence>
<dbReference type="Pfam" id="PF00456">
    <property type="entry name" value="Transketolase_N"/>
    <property type="match status" value="1"/>
</dbReference>